<dbReference type="Pfam" id="PF03816">
    <property type="entry name" value="LytR_cpsA_psr"/>
    <property type="match status" value="1"/>
</dbReference>
<dbReference type="EMBL" id="MHKI01000003">
    <property type="protein sequence ID" value="OGY88269.1"/>
    <property type="molecule type" value="Genomic_DNA"/>
</dbReference>
<keyword evidence="2" id="KW-0812">Transmembrane</keyword>
<gene>
    <name evidence="5" type="ORF">A2319_03720</name>
</gene>
<evidence type="ECO:0000256" key="1">
    <source>
        <dbReference type="ARBA" id="ARBA00006068"/>
    </source>
</evidence>
<reference evidence="5 6" key="1">
    <citation type="journal article" date="2016" name="Nat. Commun.">
        <title>Thousands of microbial genomes shed light on interconnected biogeochemical processes in an aquifer system.</title>
        <authorList>
            <person name="Anantharaman K."/>
            <person name="Brown C.T."/>
            <person name="Hug L.A."/>
            <person name="Sharon I."/>
            <person name="Castelle C.J."/>
            <person name="Probst A.J."/>
            <person name="Thomas B.C."/>
            <person name="Singh A."/>
            <person name="Wilkins M.J."/>
            <person name="Karaoz U."/>
            <person name="Brodie E.L."/>
            <person name="Williams K.H."/>
            <person name="Hubbard S.S."/>
            <person name="Banfield J.F."/>
        </authorList>
    </citation>
    <scope>NUCLEOTIDE SEQUENCE [LARGE SCALE GENOMIC DNA]</scope>
</reference>
<dbReference type="InterPro" id="IPR004474">
    <property type="entry name" value="LytR_CpsA_psr"/>
</dbReference>
<evidence type="ECO:0000313" key="5">
    <source>
        <dbReference type="EMBL" id="OGY88269.1"/>
    </source>
</evidence>
<proteinExistence type="inferred from homology"/>
<keyword evidence="2" id="KW-1133">Transmembrane helix</keyword>
<dbReference type="Proteomes" id="UP000176420">
    <property type="component" value="Unassembled WGS sequence"/>
</dbReference>
<comment type="caution">
    <text evidence="5">The sequence shown here is derived from an EMBL/GenBank/DDBJ whole genome shotgun (WGS) entry which is preliminary data.</text>
</comment>
<evidence type="ECO:0000313" key="6">
    <source>
        <dbReference type="Proteomes" id="UP000176420"/>
    </source>
</evidence>
<sequence length="497" mass="54481">MNKPQTTEKIHHRHLISKIIFLLLGVIGLFIIGVGVYAYSITQNQIIDKKDQGGLINQVQHLIGNTEPLKGENEDRINLLLLGIGGAGHSGGGLTDTELVISLKPSTNQISILSLPRDLVVSYPSNYGTAYPEYRKINNAYVEGGTELALAKATEVTGLAMHYYVLVDFEAFRKIIDDLGGVDVYVDNGFTDYQYPTYNFGWQTISFAPGWQKLDGERALQYARSRHGNNGEGGDFARARRQQKILLALKTEFLKSSNLFNPATLPNILGDLGEHVKTNAEIWEMTKLLQMLSKMDTNNIINQVIDSGDNGLIHSEIASQTGAYVLIPNKGLGDFSEVNELALNIFSAASSTDTGLASDTNNNNATDTTIVKMEDVVKEKANIAMENGTWTTGLATKNAEELNEQNINVAYVGNSQTKNQTETVIYDLSHGKNSATKQFLEQKFNTTVKSATWPSTDSDVRLGSDLDEQLVDLTHLTKETDFIILLGANALSSTTPL</sequence>
<name>A0A1G2BI91_9BACT</name>
<dbReference type="InterPro" id="IPR050922">
    <property type="entry name" value="LytR/CpsA/Psr_CW_biosynth"/>
</dbReference>
<organism evidence="5 6">
    <name type="scientific">Candidatus Kerfeldbacteria bacterium RIFOXYB2_FULL_38_14</name>
    <dbReference type="NCBI Taxonomy" id="1798547"/>
    <lineage>
        <taxon>Bacteria</taxon>
        <taxon>Candidatus Kerfeldiibacteriota</taxon>
    </lineage>
</organism>
<evidence type="ECO:0008006" key="7">
    <source>
        <dbReference type="Google" id="ProtNLM"/>
    </source>
</evidence>
<dbReference type="InterPro" id="IPR027381">
    <property type="entry name" value="LytR/CpsA/Psr_C"/>
</dbReference>
<dbReference type="Gene3D" id="3.40.630.190">
    <property type="entry name" value="LCP protein"/>
    <property type="match status" value="1"/>
</dbReference>
<evidence type="ECO:0000259" key="4">
    <source>
        <dbReference type="Pfam" id="PF13399"/>
    </source>
</evidence>
<protein>
    <recommendedName>
        <fullName evidence="7">Cell envelope-related transcriptional attenuator domain-containing protein</fullName>
    </recommendedName>
</protein>
<dbReference type="NCBIfam" id="TIGR00350">
    <property type="entry name" value="lytR_cpsA_psr"/>
    <property type="match status" value="1"/>
</dbReference>
<dbReference type="Gene3D" id="3.30.70.2390">
    <property type="match status" value="1"/>
</dbReference>
<evidence type="ECO:0000256" key="2">
    <source>
        <dbReference type="SAM" id="Phobius"/>
    </source>
</evidence>
<feature type="domain" description="Cell envelope-related transcriptional attenuator" evidence="3">
    <location>
        <begin position="95"/>
        <end position="252"/>
    </location>
</feature>
<feature type="transmembrane region" description="Helical" evidence="2">
    <location>
        <begin position="20"/>
        <end position="40"/>
    </location>
</feature>
<evidence type="ECO:0000259" key="3">
    <source>
        <dbReference type="Pfam" id="PF03816"/>
    </source>
</evidence>
<dbReference type="Pfam" id="PF13399">
    <property type="entry name" value="LytR_C"/>
    <property type="match status" value="1"/>
</dbReference>
<keyword evidence="2" id="KW-0472">Membrane</keyword>
<dbReference type="PANTHER" id="PTHR33392">
    <property type="entry name" value="POLYISOPRENYL-TEICHOIC ACID--PEPTIDOGLYCAN TEICHOIC ACID TRANSFERASE TAGU"/>
    <property type="match status" value="1"/>
</dbReference>
<feature type="domain" description="LytR/CpsA/Psr regulator C-terminal" evidence="4">
    <location>
        <begin position="383"/>
        <end position="465"/>
    </location>
</feature>
<comment type="similarity">
    <text evidence="1">Belongs to the LytR/CpsA/Psr (LCP) family.</text>
</comment>
<accession>A0A1G2BI91</accession>
<dbReference type="PANTHER" id="PTHR33392:SF6">
    <property type="entry name" value="POLYISOPRENYL-TEICHOIC ACID--PEPTIDOGLYCAN TEICHOIC ACID TRANSFERASE TAGU"/>
    <property type="match status" value="1"/>
</dbReference>
<dbReference type="AlphaFoldDB" id="A0A1G2BI91"/>